<evidence type="ECO:0000313" key="6">
    <source>
        <dbReference type="EMBL" id="KAB1154108.1"/>
    </source>
</evidence>
<keyword evidence="7" id="KW-1185">Reference proteome</keyword>
<dbReference type="InterPro" id="IPR013766">
    <property type="entry name" value="Thioredoxin_domain"/>
</dbReference>
<dbReference type="Gene3D" id="3.40.30.10">
    <property type="entry name" value="Glutaredoxin"/>
    <property type="match status" value="1"/>
</dbReference>
<evidence type="ECO:0000256" key="1">
    <source>
        <dbReference type="ARBA" id="ARBA00004196"/>
    </source>
</evidence>
<name>A0A7J5A9J5_9FLAO</name>
<dbReference type="SUPFAM" id="SSF52833">
    <property type="entry name" value="Thioredoxin-like"/>
    <property type="match status" value="1"/>
</dbReference>
<feature type="domain" description="Thioredoxin" evidence="5">
    <location>
        <begin position="258"/>
        <end position="397"/>
    </location>
</feature>
<dbReference type="PROSITE" id="PS51257">
    <property type="entry name" value="PROKAR_LIPOPROTEIN"/>
    <property type="match status" value="1"/>
</dbReference>
<dbReference type="Pfam" id="PF00578">
    <property type="entry name" value="AhpC-TSA"/>
    <property type="match status" value="1"/>
</dbReference>
<dbReference type="InterPro" id="IPR025380">
    <property type="entry name" value="DUF4369"/>
</dbReference>
<accession>A0A7J5A9J5</accession>
<dbReference type="Proteomes" id="UP000490922">
    <property type="component" value="Unassembled WGS sequence"/>
</dbReference>
<gene>
    <name evidence="6" type="ORF">F6464_13475</name>
</gene>
<dbReference type="InterPro" id="IPR036249">
    <property type="entry name" value="Thioredoxin-like_sf"/>
</dbReference>
<evidence type="ECO:0000256" key="4">
    <source>
        <dbReference type="ARBA" id="ARBA00023284"/>
    </source>
</evidence>
<dbReference type="GO" id="GO:0016491">
    <property type="term" value="F:oxidoreductase activity"/>
    <property type="evidence" value="ECO:0007669"/>
    <property type="project" value="InterPro"/>
</dbReference>
<dbReference type="InterPro" id="IPR000866">
    <property type="entry name" value="AhpC/TSA"/>
</dbReference>
<dbReference type="AlphaFoldDB" id="A0A7J5A9J5"/>
<keyword evidence="4" id="KW-0676">Redox-active center</keyword>
<dbReference type="GO" id="GO:0030313">
    <property type="term" value="C:cell envelope"/>
    <property type="evidence" value="ECO:0007669"/>
    <property type="project" value="UniProtKB-SubCell"/>
</dbReference>
<dbReference type="GO" id="GO:0017004">
    <property type="term" value="P:cytochrome complex assembly"/>
    <property type="evidence" value="ECO:0007669"/>
    <property type="project" value="UniProtKB-KW"/>
</dbReference>
<evidence type="ECO:0000256" key="2">
    <source>
        <dbReference type="ARBA" id="ARBA00022748"/>
    </source>
</evidence>
<protein>
    <submittedName>
        <fullName evidence="6">AhpC/TSA family protein</fullName>
    </submittedName>
</protein>
<comment type="caution">
    <text evidence="6">The sequence shown here is derived from an EMBL/GenBank/DDBJ whole genome shotgun (WGS) entry which is preliminary data.</text>
</comment>
<sequence>MKPMIHDYQKNVFTMNKKIVLLLSLVVVLLSCNKAGDNEYIITGTIKGIDNGKTVTLEVQDQVTGQLKPIDTVKIENGKFTFKGSAKEPEMHLVQVETVEGKVPFILENGDIEMVINKDSVSITKVSGTYNNEELTSYKENGMKIQKKMMKFQKDNMAKMTQAQQKNDTVVMNGLRKEYSKFQEEFATQSEEYLNTHPKAFIAALIIEGMFNQMVPDVSKIKKYYTALDKSIKDTKHGKNIKTKLDQLTKPVAAVGATEVGSIAPDFIAPSPTGKSISLKESLGKVTIIDFWASWCAPCRAENPANVAMYNELHAKGLNIIGVSLDKDAAKWKEAIAKDKLTWNQISNLKEFDDPIASTYNIKQIPSTLVLDASGKIVAKDLRGAELKAKVVELLGK</sequence>
<reference evidence="6 7" key="1">
    <citation type="submission" date="2019-09" db="EMBL/GenBank/DDBJ databases">
        <title>Flavobacterium sp. nov., isolated from glacier ice.</title>
        <authorList>
            <person name="Liu Q."/>
        </authorList>
    </citation>
    <scope>NUCLEOTIDE SEQUENCE [LARGE SCALE GENOMIC DNA]</scope>
    <source>
        <strain evidence="6 7">NBRC 112527</strain>
    </source>
</reference>
<dbReference type="PANTHER" id="PTHR42852">
    <property type="entry name" value="THIOL:DISULFIDE INTERCHANGE PROTEIN DSBE"/>
    <property type="match status" value="1"/>
</dbReference>
<keyword evidence="3" id="KW-1015">Disulfide bond</keyword>
<dbReference type="CDD" id="cd02966">
    <property type="entry name" value="TlpA_like_family"/>
    <property type="match status" value="1"/>
</dbReference>
<dbReference type="InterPro" id="IPR050553">
    <property type="entry name" value="Thioredoxin_ResA/DsbE_sf"/>
</dbReference>
<evidence type="ECO:0000259" key="5">
    <source>
        <dbReference type="PROSITE" id="PS51352"/>
    </source>
</evidence>
<keyword evidence="2" id="KW-0201">Cytochrome c-type biogenesis</keyword>
<evidence type="ECO:0000313" key="7">
    <source>
        <dbReference type="Proteomes" id="UP000490922"/>
    </source>
</evidence>
<dbReference type="PROSITE" id="PS51352">
    <property type="entry name" value="THIOREDOXIN_2"/>
    <property type="match status" value="1"/>
</dbReference>
<dbReference type="OrthoDB" id="1069091at2"/>
<organism evidence="6 7">
    <name type="scientific">Flavobacterium luteum</name>
    <dbReference type="NCBI Taxonomy" id="2026654"/>
    <lineage>
        <taxon>Bacteria</taxon>
        <taxon>Pseudomonadati</taxon>
        <taxon>Bacteroidota</taxon>
        <taxon>Flavobacteriia</taxon>
        <taxon>Flavobacteriales</taxon>
        <taxon>Flavobacteriaceae</taxon>
        <taxon>Flavobacterium</taxon>
    </lineage>
</organism>
<dbReference type="GO" id="GO:0016209">
    <property type="term" value="F:antioxidant activity"/>
    <property type="evidence" value="ECO:0007669"/>
    <property type="project" value="InterPro"/>
</dbReference>
<dbReference type="EMBL" id="WAEM01000010">
    <property type="protein sequence ID" value="KAB1154108.1"/>
    <property type="molecule type" value="Genomic_DNA"/>
</dbReference>
<proteinExistence type="predicted"/>
<comment type="subcellular location">
    <subcellularLocation>
        <location evidence="1">Cell envelope</location>
    </subcellularLocation>
</comment>
<dbReference type="Pfam" id="PF14289">
    <property type="entry name" value="DUF4369"/>
    <property type="match status" value="1"/>
</dbReference>
<evidence type="ECO:0000256" key="3">
    <source>
        <dbReference type="ARBA" id="ARBA00023157"/>
    </source>
</evidence>
<dbReference type="PANTHER" id="PTHR42852:SF6">
    <property type="entry name" value="THIOL:DISULFIDE INTERCHANGE PROTEIN DSBE"/>
    <property type="match status" value="1"/>
</dbReference>